<keyword evidence="1" id="KW-0240">DNA-directed RNA polymerase</keyword>
<organism evidence="1">
    <name type="scientific">Siphoviridae sp. ctP0x5</name>
    <dbReference type="NCBI Taxonomy" id="2827863"/>
    <lineage>
        <taxon>Viruses</taxon>
        <taxon>Duplodnaviria</taxon>
        <taxon>Heunggongvirae</taxon>
        <taxon>Uroviricota</taxon>
        <taxon>Caudoviricetes</taxon>
    </lineage>
</organism>
<evidence type="ECO:0000313" key="1">
    <source>
        <dbReference type="EMBL" id="DAF61962.1"/>
    </source>
</evidence>
<keyword evidence="1" id="KW-0804">Transcription</keyword>
<reference evidence="1" key="1">
    <citation type="journal article" date="2021" name="Proc. Natl. Acad. Sci. U.S.A.">
        <title>A Catalog of Tens of Thousands of Viruses from Human Metagenomes Reveals Hidden Associations with Chronic Diseases.</title>
        <authorList>
            <person name="Tisza M.J."/>
            <person name="Buck C.B."/>
        </authorList>
    </citation>
    <scope>NUCLEOTIDE SEQUENCE</scope>
    <source>
        <strain evidence="1">CtP0x5</strain>
    </source>
</reference>
<dbReference type="GO" id="GO:0000428">
    <property type="term" value="C:DNA-directed RNA polymerase complex"/>
    <property type="evidence" value="ECO:0007669"/>
    <property type="project" value="UniProtKB-KW"/>
</dbReference>
<proteinExistence type="predicted"/>
<dbReference type="EMBL" id="BK032818">
    <property type="protein sequence ID" value="DAF61962.1"/>
    <property type="molecule type" value="Genomic_DNA"/>
</dbReference>
<sequence>MKNEEWNEDQMKILHEYCDNEMAEIKKMCNLIIMNAGGISGKEYDDIYSLAQFLLFKCVKKYDANNKKGASFKTFYRGILNRRLYATYLRDKNRQCRSNTRIDKDGNRVFLPDVSLDAPTKDCVDTLERISISPTLEDDFFKPDLKEIIKEYLNNLSDEQLEVANLFMEGYHANDIKDILHITQTEFNNRMNGMKSYRNISILL</sequence>
<accession>A0A8S5TGR2</accession>
<name>A0A8S5TGR2_9CAUD</name>
<protein>
    <submittedName>
        <fullName evidence="1">DNA-directed RNA polymerase subunit</fullName>
    </submittedName>
</protein>